<sequence>MNEPRKRTGLGALASSDGGDFSVIQAIGGPRGVVESMLPGVVFVVMFIITSDLKLTVIVSAALAALQVVVRLCQRQSAMGALSGLVAVAICLVWAWRSGEARNYYMYGFITNAVYIVVLLVSLLIKVPGLGFMIEFIRSLPTERFRAWLDGWRSDKALMRAYNTITWLWIGVFALRLAVQVPLYLTNRVGWLGTARLLMGIPFWALAIWVSYLIVADPMHRHRQLELQRAEEMGEHGVQGGAGGERH</sequence>
<gene>
    <name evidence="2" type="ORF">B1526_1545</name>
</gene>
<dbReference type="OrthoDB" id="5244221at2"/>
<reference evidence="2 3" key="1">
    <citation type="journal article" date="2017" name="ISME J.">
        <title>Unveiling bifidobacterial biogeography across the mammalian branch of the tree of life.</title>
        <authorList>
            <person name="Milani C."/>
            <person name="Mangifesta M."/>
            <person name="Mancabelli L."/>
            <person name="Lugli G.A."/>
            <person name="James K."/>
            <person name="Duranti S."/>
            <person name="Turroni F."/>
            <person name="Ferrario C."/>
            <person name="Ossiprandi M.C."/>
            <person name="van Sinderen D."/>
            <person name="Ventura M."/>
        </authorList>
    </citation>
    <scope>NUCLEOTIDE SEQUENCE [LARGE SCALE GENOMIC DNA]</scope>
    <source>
        <strain evidence="3">Ham19E</strain>
    </source>
</reference>
<dbReference type="Proteomes" id="UP000218399">
    <property type="component" value="Unassembled WGS sequence"/>
</dbReference>
<dbReference type="Pfam" id="PF11361">
    <property type="entry name" value="DUF3159"/>
    <property type="match status" value="1"/>
</dbReference>
<accession>A0A2A2EDQ0</accession>
<dbReference type="EMBL" id="MVOH01000017">
    <property type="protein sequence ID" value="PAU67045.1"/>
    <property type="molecule type" value="Genomic_DNA"/>
</dbReference>
<proteinExistence type="predicted"/>
<keyword evidence="3" id="KW-1185">Reference proteome</keyword>
<feature type="transmembrane region" description="Helical" evidence="1">
    <location>
        <begin position="166"/>
        <end position="185"/>
    </location>
</feature>
<evidence type="ECO:0000313" key="2">
    <source>
        <dbReference type="EMBL" id="PAU67045.1"/>
    </source>
</evidence>
<organism evidence="2 3">
    <name type="scientific">Bifidobacterium criceti</name>
    <dbReference type="NCBI Taxonomy" id="1960969"/>
    <lineage>
        <taxon>Bacteria</taxon>
        <taxon>Bacillati</taxon>
        <taxon>Actinomycetota</taxon>
        <taxon>Actinomycetes</taxon>
        <taxon>Bifidobacteriales</taxon>
        <taxon>Bifidobacteriaceae</taxon>
        <taxon>Bifidobacterium</taxon>
    </lineage>
</organism>
<comment type="caution">
    <text evidence="2">The sequence shown here is derived from an EMBL/GenBank/DDBJ whole genome shotgun (WGS) entry which is preliminary data.</text>
</comment>
<feature type="transmembrane region" description="Helical" evidence="1">
    <location>
        <begin position="41"/>
        <end position="66"/>
    </location>
</feature>
<keyword evidence="1" id="KW-1133">Transmembrane helix</keyword>
<keyword evidence="1" id="KW-0472">Membrane</keyword>
<dbReference type="RefSeq" id="WP_095615501.1">
    <property type="nucleotide sequence ID" value="NZ_MVOH01000017.1"/>
</dbReference>
<feature type="transmembrane region" description="Helical" evidence="1">
    <location>
        <begin position="78"/>
        <end position="98"/>
    </location>
</feature>
<protein>
    <submittedName>
        <fullName evidence="2">Mn2+/Zn2+ ABC transporter permease</fullName>
    </submittedName>
</protein>
<dbReference type="PIRSF" id="PIRSF010219">
    <property type="entry name" value="UCP010219"/>
    <property type="match status" value="1"/>
</dbReference>
<keyword evidence="1" id="KW-0812">Transmembrane</keyword>
<evidence type="ECO:0000313" key="3">
    <source>
        <dbReference type="Proteomes" id="UP000218399"/>
    </source>
</evidence>
<feature type="transmembrane region" description="Helical" evidence="1">
    <location>
        <begin position="104"/>
        <end position="125"/>
    </location>
</feature>
<dbReference type="InterPro" id="IPR016566">
    <property type="entry name" value="UCP010219"/>
</dbReference>
<feature type="transmembrane region" description="Helical" evidence="1">
    <location>
        <begin position="197"/>
        <end position="215"/>
    </location>
</feature>
<evidence type="ECO:0000256" key="1">
    <source>
        <dbReference type="SAM" id="Phobius"/>
    </source>
</evidence>
<name>A0A2A2EDQ0_9BIFI</name>
<dbReference type="AlphaFoldDB" id="A0A2A2EDQ0"/>